<evidence type="ECO:0000256" key="23">
    <source>
        <dbReference type="RuleBase" id="RU004024"/>
    </source>
</evidence>
<dbReference type="Gene3D" id="2.60.40.420">
    <property type="entry name" value="Cupredoxins - blue copper proteins"/>
    <property type="match status" value="1"/>
</dbReference>
<dbReference type="PROSITE" id="PS50999">
    <property type="entry name" value="COX2_TM"/>
    <property type="match status" value="1"/>
</dbReference>
<accession>A0A5R9F240</accession>
<keyword evidence="12" id="KW-0732">Signal</keyword>
<dbReference type="AlphaFoldDB" id="A0A5R9F240"/>
<evidence type="ECO:0000256" key="7">
    <source>
        <dbReference type="ARBA" id="ARBA00022475"/>
    </source>
</evidence>
<dbReference type="Pfam" id="PF00116">
    <property type="entry name" value="COX2"/>
    <property type="match status" value="1"/>
</dbReference>
<keyword evidence="10 22" id="KW-0812">Transmembrane</keyword>
<feature type="domain" description="Cytochrome oxidase subunit II transmembrane region profile" evidence="26">
    <location>
        <begin position="23"/>
        <end position="120"/>
    </location>
</feature>
<dbReference type="PROSITE" id="PS51257">
    <property type="entry name" value="PROKAR_LIPOPROTEIN"/>
    <property type="match status" value="1"/>
</dbReference>
<keyword evidence="6 22" id="KW-0813">Transport</keyword>
<dbReference type="NCBIfam" id="TIGR02866">
    <property type="entry name" value="CoxB"/>
    <property type="match status" value="1"/>
</dbReference>
<keyword evidence="8 21" id="KW-0349">Heme</keyword>
<dbReference type="InterPro" id="IPR008972">
    <property type="entry name" value="Cupredoxin"/>
</dbReference>
<evidence type="ECO:0000256" key="17">
    <source>
        <dbReference type="ARBA" id="ARBA00023008"/>
    </source>
</evidence>
<dbReference type="InterPro" id="IPR009056">
    <property type="entry name" value="Cyt_c-like_dom"/>
</dbReference>
<keyword evidence="11 21" id="KW-0479">Metal-binding</keyword>
<dbReference type="GO" id="GO:0004129">
    <property type="term" value="F:cytochrome-c oxidase activity"/>
    <property type="evidence" value="ECO:0007669"/>
    <property type="project" value="UniProtKB-EC"/>
</dbReference>
<dbReference type="CDD" id="cd04213">
    <property type="entry name" value="CuRO_CcO_Caa3_II"/>
    <property type="match status" value="1"/>
</dbReference>
<comment type="caution">
    <text evidence="28">The sequence shown here is derived from an EMBL/GenBank/DDBJ whole genome shotgun (WGS) entry which is preliminary data.</text>
</comment>
<evidence type="ECO:0000256" key="15">
    <source>
        <dbReference type="ARBA" id="ARBA00022989"/>
    </source>
</evidence>
<dbReference type="EC" id="7.1.1.9" evidence="4 23"/>
<dbReference type="Pfam" id="PF02790">
    <property type="entry name" value="COX2_TM"/>
    <property type="match status" value="1"/>
</dbReference>
<evidence type="ECO:0000256" key="9">
    <source>
        <dbReference type="ARBA" id="ARBA00022660"/>
    </source>
</evidence>
<dbReference type="GO" id="GO:0020037">
    <property type="term" value="F:heme binding"/>
    <property type="evidence" value="ECO:0007669"/>
    <property type="project" value="InterPro"/>
</dbReference>
<dbReference type="GO" id="GO:0042773">
    <property type="term" value="P:ATP synthesis coupled electron transport"/>
    <property type="evidence" value="ECO:0007669"/>
    <property type="project" value="TreeGrafter"/>
</dbReference>
<dbReference type="InterPro" id="IPR011759">
    <property type="entry name" value="Cyt_c_oxidase_su2_TM_dom"/>
</dbReference>
<keyword evidence="29" id="KW-1185">Reference proteome</keyword>
<evidence type="ECO:0000256" key="19">
    <source>
        <dbReference type="ARBA" id="ARBA00024688"/>
    </source>
</evidence>
<gene>
    <name evidence="28" type="primary">coxB</name>
    <name evidence="28" type="ORF">FCL54_07520</name>
</gene>
<dbReference type="InterPro" id="IPR036257">
    <property type="entry name" value="Cyt_c_oxidase_su2_TM_sf"/>
</dbReference>
<dbReference type="FunFam" id="2.60.40.420:FF:000042">
    <property type="entry name" value="Cytochrome c oxidase subunit 2"/>
    <property type="match status" value="1"/>
</dbReference>
<feature type="transmembrane region" description="Helical" evidence="24">
    <location>
        <begin position="50"/>
        <end position="71"/>
    </location>
</feature>
<keyword evidence="13" id="KW-1278">Translocase</keyword>
<evidence type="ECO:0000256" key="10">
    <source>
        <dbReference type="ARBA" id="ARBA00022692"/>
    </source>
</evidence>
<evidence type="ECO:0000256" key="21">
    <source>
        <dbReference type="PROSITE-ProRule" id="PRU00433"/>
    </source>
</evidence>
<dbReference type="InterPro" id="IPR034236">
    <property type="entry name" value="CuRO_CcO_Caa3_II"/>
</dbReference>
<evidence type="ECO:0000256" key="13">
    <source>
        <dbReference type="ARBA" id="ARBA00022967"/>
    </source>
</evidence>
<dbReference type="SUPFAM" id="SSF46626">
    <property type="entry name" value="Cytochrome c"/>
    <property type="match status" value="1"/>
</dbReference>
<evidence type="ECO:0000256" key="14">
    <source>
        <dbReference type="ARBA" id="ARBA00022982"/>
    </source>
</evidence>
<dbReference type="InterPro" id="IPR045187">
    <property type="entry name" value="CcO_II"/>
</dbReference>
<reference evidence="28 29" key="1">
    <citation type="submission" date="2019-04" db="EMBL/GenBank/DDBJ databases">
        <title>Bacillus caeni sp. nov., a bacterium isolated from mangrove sediment.</title>
        <authorList>
            <person name="Huang H."/>
            <person name="Mo K."/>
            <person name="Hu Y."/>
        </authorList>
    </citation>
    <scope>NUCLEOTIDE SEQUENCE [LARGE SCALE GENOMIC DNA]</scope>
    <source>
        <strain evidence="28 29">HB172195</strain>
    </source>
</reference>
<evidence type="ECO:0000256" key="12">
    <source>
        <dbReference type="ARBA" id="ARBA00022729"/>
    </source>
</evidence>
<evidence type="ECO:0000256" key="3">
    <source>
        <dbReference type="ARBA" id="ARBA00007866"/>
    </source>
</evidence>
<dbReference type="PROSITE" id="PS00078">
    <property type="entry name" value="COX2"/>
    <property type="match status" value="1"/>
</dbReference>
<dbReference type="InterPro" id="IPR036909">
    <property type="entry name" value="Cyt_c-like_dom_sf"/>
</dbReference>
<evidence type="ECO:0000259" key="27">
    <source>
        <dbReference type="PROSITE" id="PS51007"/>
    </source>
</evidence>
<evidence type="ECO:0000259" key="26">
    <source>
        <dbReference type="PROSITE" id="PS50999"/>
    </source>
</evidence>
<comment type="cofactor">
    <cofactor evidence="23">
        <name>Cu cation</name>
        <dbReference type="ChEBI" id="CHEBI:23378"/>
    </cofactor>
    <text evidence="23">Binds a copper A center.</text>
</comment>
<feature type="domain" description="Cytochrome c" evidence="27">
    <location>
        <begin position="248"/>
        <end position="337"/>
    </location>
</feature>
<comment type="cofactor">
    <cofactor evidence="1">
        <name>heme c</name>
        <dbReference type="ChEBI" id="CHEBI:61717"/>
    </cofactor>
</comment>
<dbReference type="Proteomes" id="UP000308230">
    <property type="component" value="Unassembled WGS sequence"/>
</dbReference>
<comment type="similarity">
    <text evidence="3 22">Belongs to the cytochrome c oxidase subunit 2 family.</text>
</comment>
<evidence type="ECO:0000313" key="29">
    <source>
        <dbReference type="Proteomes" id="UP000308230"/>
    </source>
</evidence>
<dbReference type="InterPro" id="IPR001505">
    <property type="entry name" value="Copper_CuA"/>
</dbReference>
<dbReference type="SUPFAM" id="SSF81464">
    <property type="entry name" value="Cytochrome c oxidase subunit II-like, transmembrane region"/>
    <property type="match status" value="1"/>
</dbReference>
<evidence type="ECO:0000256" key="20">
    <source>
        <dbReference type="ARBA" id="ARBA00047816"/>
    </source>
</evidence>
<evidence type="ECO:0000256" key="8">
    <source>
        <dbReference type="ARBA" id="ARBA00022617"/>
    </source>
</evidence>
<dbReference type="PANTHER" id="PTHR22888">
    <property type="entry name" value="CYTOCHROME C OXIDASE, SUBUNIT II"/>
    <property type="match status" value="1"/>
</dbReference>
<evidence type="ECO:0000256" key="1">
    <source>
        <dbReference type="ARBA" id="ARBA00001926"/>
    </source>
</evidence>
<evidence type="ECO:0000256" key="4">
    <source>
        <dbReference type="ARBA" id="ARBA00012949"/>
    </source>
</evidence>
<feature type="domain" description="Cytochrome oxidase subunit II copper A binding" evidence="25">
    <location>
        <begin position="125"/>
        <end position="237"/>
    </location>
</feature>
<keyword evidence="14 22" id="KW-0249">Electron transport</keyword>
<evidence type="ECO:0000256" key="11">
    <source>
        <dbReference type="ARBA" id="ARBA00022723"/>
    </source>
</evidence>
<keyword evidence="16 21" id="KW-0408">Iron</keyword>
<dbReference type="Gene3D" id="1.10.287.90">
    <property type="match status" value="1"/>
</dbReference>
<dbReference type="EMBL" id="SWLG01000005">
    <property type="protein sequence ID" value="TLS37667.1"/>
    <property type="molecule type" value="Genomic_DNA"/>
</dbReference>
<feature type="transmembrane region" description="Helical" evidence="24">
    <location>
        <begin position="92"/>
        <end position="116"/>
    </location>
</feature>
<evidence type="ECO:0000256" key="5">
    <source>
        <dbReference type="ARBA" id="ARBA00015946"/>
    </source>
</evidence>
<evidence type="ECO:0000256" key="18">
    <source>
        <dbReference type="ARBA" id="ARBA00023136"/>
    </source>
</evidence>
<dbReference type="PROSITE" id="PS51007">
    <property type="entry name" value="CYTC"/>
    <property type="match status" value="1"/>
</dbReference>
<proteinExistence type="inferred from homology"/>
<dbReference type="SUPFAM" id="SSF49503">
    <property type="entry name" value="Cupredoxins"/>
    <property type="match status" value="1"/>
</dbReference>
<evidence type="ECO:0000259" key="25">
    <source>
        <dbReference type="PROSITE" id="PS50857"/>
    </source>
</evidence>
<protein>
    <recommendedName>
        <fullName evidence="5 23">Cytochrome c oxidase subunit 2</fullName>
        <ecNumber evidence="4 23">7.1.1.9</ecNumber>
    </recommendedName>
</protein>
<dbReference type="InterPro" id="IPR002429">
    <property type="entry name" value="CcO_II-like_C"/>
</dbReference>
<keyword evidence="17 23" id="KW-0186">Copper</keyword>
<dbReference type="InterPro" id="IPR014222">
    <property type="entry name" value="Cyt_c_oxidase_su2"/>
</dbReference>
<keyword evidence="7" id="KW-1003">Cell membrane</keyword>
<dbReference type="PANTHER" id="PTHR22888:SF10">
    <property type="entry name" value="CYTOCHROME C OXIDASE SUBUNIT 2"/>
    <property type="match status" value="1"/>
</dbReference>
<evidence type="ECO:0000256" key="2">
    <source>
        <dbReference type="ARBA" id="ARBA00004651"/>
    </source>
</evidence>
<dbReference type="PROSITE" id="PS50857">
    <property type="entry name" value="COX2_CUA"/>
    <property type="match status" value="1"/>
</dbReference>
<dbReference type="GO" id="GO:0005507">
    <property type="term" value="F:copper ion binding"/>
    <property type="evidence" value="ECO:0007669"/>
    <property type="project" value="InterPro"/>
</dbReference>
<comment type="function">
    <text evidence="19 23">Subunits I and II form the functional core of the enzyme complex. Electrons originating in cytochrome c are transferred via heme a and Cu(A) to the binuclear center formed by heme a3 and Cu(B).</text>
</comment>
<keyword evidence="9 22" id="KW-0679">Respiratory chain</keyword>
<dbReference type="GO" id="GO:0016491">
    <property type="term" value="F:oxidoreductase activity"/>
    <property type="evidence" value="ECO:0007669"/>
    <property type="project" value="UniProtKB-KW"/>
</dbReference>
<dbReference type="RefSeq" id="WP_138124973.1">
    <property type="nucleotide sequence ID" value="NZ_SWLG01000005.1"/>
</dbReference>
<comment type="subcellular location">
    <subcellularLocation>
        <location evidence="2 22">Cell membrane</location>
        <topology evidence="2 22">Multi-pass membrane protein</topology>
    </subcellularLocation>
</comment>
<name>A0A5R9F240_9BACL</name>
<evidence type="ECO:0000313" key="28">
    <source>
        <dbReference type="EMBL" id="TLS37667.1"/>
    </source>
</evidence>
<keyword evidence="28" id="KW-0560">Oxidoreductase</keyword>
<evidence type="ECO:0000256" key="6">
    <source>
        <dbReference type="ARBA" id="ARBA00022448"/>
    </source>
</evidence>
<dbReference type="OrthoDB" id="9781261at2"/>
<keyword evidence="15 24" id="KW-1133">Transmembrane helix</keyword>
<evidence type="ECO:0000256" key="16">
    <source>
        <dbReference type="ARBA" id="ARBA00023004"/>
    </source>
</evidence>
<comment type="catalytic activity">
    <reaction evidence="20 23">
        <text>4 Fe(II)-[cytochrome c] + O2 + 8 H(+)(in) = 4 Fe(III)-[cytochrome c] + 2 H2O + 4 H(+)(out)</text>
        <dbReference type="Rhea" id="RHEA:11436"/>
        <dbReference type="Rhea" id="RHEA-COMP:10350"/>
        <dbReference type="Rhea" id="RHEA-COMP:14399"/>
        <dbReference type="ChEBI" id="CHEBI:15377"/>
        <dbReference type="ChEBI" id="CHEBI:15378"/>
        <dbReference type="ChEBI" id="CHEBI:15379"/>
        <dbReference type="ChEBI" id="CHEBI:29033"/>
        <dbReference type="ChEBI" id="CHEBI:29034"/>
        <dbReference type="EC" id="7.1.1.9"/>
    </reaction>
</comment>
<sequence length="341" mass="38284">MRRWKNVWRFLPLLAVMALTLTGCGNEQLSALLPQGEGARMQFNLMMLSLYIMIGVFIVVAIIYTVVLLKFRRRKGDNEIPEQTEGNVTLEILWTTIPIILLLILAVPTVMTTFALDPDEEKIPKDAIRVNVTAHQYWWEFEYPDLEVKTSQDLYMPAGEKVYFNLKSKDVIHSFWVPAIGGKMDTNTATENLMWLKADEAGTYFGKCAELCGPSHALMDFKVIVKDKKDFMAWADKMKAAKGEPEGDLAAQGQEIFQANCIGCHAIGNEGSNVGPNLTSFGDRTTIAGILEHNEENLKKWIKNPQDIKTGNNMPQFGKQLSDDELDALAEYLMGLKVDGE</sequence>
<keyword evidence="18 24" id="KW-0472">Membrane</keyword>
<organism evidence="28 29">
    <name type="scientific">Exobacillus caeni</name>
    <dbReference type="NCBI Taxonomy" id="2574798"/>
    <lineage>
        <taxon>Bacteria</taxon>
        <taxon>Bacillati</taxon>
        <taxon>Bacillota</taxon>
        <taxon>Bacilli</taxon>
        <taxon>Bacillales</taxon>
        <taxon>Guptibacillaceae</taxon>
        <taxon>Exobacillus</taxon>
    </lineage>
</organism>
<dbReference type="GO" id="GO:0005886">
    <property type="term" value="C:plasma membrane"/>
    <property type="evidence" value="ECO:0007669"/>
    <property type="project" value="UniProtKB-SubCell"/>
</dbReference>
<evidence type="ECO:0000256" key="24">
    <source>
        <dbReference type="SAM" id="Phobius"/>
    </source>
</evidence>
<dbReference type="Pfam" id="PF00034">
    <property type="entry name" value="Cytochrom_C"/>
    <property type="match status" value="1"/>
</dbReference>
<evidence type="ECO:0000256" key="22">
    <source>
        <dbReference type="RuleBase" id="RU000456"/>
    </source>
</evidence>
<dbReference type="PRINTS" id="PR01166">
    <property type="entry name" value="CYCOXIDASEII"/>
</dbReference>